<dbReference type="GO" id="GO:0015190">
    <property type="term" value="F:L-leucine transmembrane transporter activity"/>
    <property type="evidence" value="ECO:0007669"/>
    <property type="project" value="TreeGrafter"/>
</dbReference>
<keyword evidence="11" id="KW-1185">Reference proteome</keyword>
<dbReference type="OrthoDB" id="9783920at2"/>
<feature type="transmembrane region" description="Helical" evidence="9">
    <location>
        <begin position="395"/>
        <end position="414"/>
    </location>
</feature>
<reference evidence="10 11" key="1">
    <citation type="submission" date="2016-10" db="EMBL/GenBank/DDBJ databases">
        <authorList>
            <person name="de Groot N.N."/>
        </authorList>
    </citation>
    <scope>NUCLEOTIDE SEQUENCE [LARGE SCALE GENOMIC DNA]</scope>
    <source>
        <strain evidence="10 11">DSM 12271</strain>
    </source>
</reference>
<evidence type="ECO:0000256" key="6">
    <source>
        <dbReference type="ARBA" id="ARBA00022970"/>
    </source>
</evidence>
<keyword evidence="3 9" id="KW-0813">Transport</keyword>
<evidence type="ECO:0000256" key="2">
    <source>
        <dbReference type="ARBA" id="ARBA00008540"/>
    </source>
</evidence>
<accession>A0A1I1ADS5</accession>
<dbReference type="PANTHER" id="PTHR30588:SF0">
    <property type="entry name" value="BRANCHED-CHAIN AMINO ACID PERMEASE BRNQ"/>
    <property type="match status" value="1"/>
</dbReference>
<feature type="transmembrane region" description="Helical" evidence="9">
    <location>
        <begin position="39"/>
        <end position="59"/>
    </location>
</feature>
<protein>
    <recommendedName>
        <fullName evidence="9">Branched-chain amino acid transport system carrier protein</fullName>
    </recommendedName>
</protein>
<gene>
    <name evidence="10" type="ORF">SAMN04488528_103333</name>
</gene>
<comment type="similarity">
    <text evidence="2 9">Belongs to the branched chain amino acid transporter family.</text>
</comment>
<feature type="transmembrane region" description="Helical" evidence="9">
    <location>
        <begin position="7"/>
        <end position="27"/>
    </location>
</feature>
<dbReference type="RefSeq" id="WP_090042629.1">
    <property type="nucleotide sequence ID" value="NZ_FOKI01000033.1"/>
</dbReference>
<evidence type="ECO:0000256" key="7">
    <source>
        <dbReference type="ARBA" id="ARBA00022989"/>
    </source>
</evidence>
<evidence type="ECO:0000256" key="9">
    <source>
        <dbReference type="RuleBase" id="RU362122"/>
    </source>
</evidence>
<dbReference type="NCBIfam" id="TIGR00796">
    <property type="entry name" value="livcs"/>
    <property type="match status" value="1"/>
</dbReference>
<keyword evidence="8 9" id="KW-0472">Membrane</keyword>
<dbReference type="InterPro" id="IPR004685">
    <property type="entry name" value="Brnchd-chn_aa_trnsp_Livcs"/>
</dbReference>
<dbReference type="GO" id="GO:0015820">
    <property type="term" value="P:L-leucine transport"/>
    <property type="evidence" value="ECO:0007669"/>
    <property type="project" value="TreeGrafter"/>
</dbReference>
<evidence type="ECO:0000256" key="5">
    <source>
        <dbReference type="ARBA" id="ARBA00022692"/>
    </source>
</evidence>
<keyword evidence="4" id="KW-1003">Cell membrane</keyword>
<dbReference type="GO" id="GO:0005886">
    <property type="term" value="C:plasma membrane"/>
    <property type="evidence" value="ECO:0007669"/>
    <property type="project" value="UniProtKB-SubCell"/>
</dbReference>
<feature type="transmembrane region" description="Helical" evidence="9">
    <location>
        <begin position="273"/>
        <end position="298"/>
    </location>
</feature>
<feature type="transmembrane region" description="Helical" evidence="9">
    <location>
        <begin position="310"/>
        <end position="327"/>
    </location>
</feature>
<feature type="transmembrane region" description="Helical" evidence="9">
    <location>
        <begin position="79"/>
        <end position="96"/>
    </location>
</feature>
<evidence type="ECO:0000256" key="4">
    <source>
        <dbReference type="ARBA" id="ARBA00022475"/>
    </source>
</evidence>
<dbReference type="GO" id="GO:0015818">
    <property type="term" value="P:isoleucine transport"/>
    <property type="evidence" value="ECO:0007669"/>
    <property type="project" value="TreeGrafter"/>
</dbReference>
<dbReference type="AlphaFoldDB" id="A0A1I1ADS5"/>
<dbReference type="EMBL" id="FOKI01000033">
    <property type="protein sequence ID" value="SFB35652.1"/>
    <property type="molecule type" value="Genomic_DNA"/>
</dbReference>
<feature type="transmembrane region" description="Helical" evidence="9">
    <location>
        <begin position="219"/>
        <end position="241"/>
    </location>
</feature>
<proteinExistence type="inferred from homology"/>
<feature type="transmembrane region" description="Helical" evidence="9">
    <location>
        <begin position="333"/>
        <end position="354"/>
    </location>
</feature>
<organism evidence="10 11">
    <name type="scientific">Clostridium frigidicarnis</name>
    <dbReference type="NCBI Taxonomy" id="84698"/>
    <lineage>
        <taxon>Bacteria</taxon>
        <taxon>Bacillati</taxon>
        <taxon>Bacillota</taxon>
        <taxon>Clostridia</taxon>
        <taxon>Eubacteriales</taxon>
        <taxon>Clostridiaceae</taxon>
        <taxon>Clostridium</taxon>
    </lineage>
</organism>
<dbReference type="GO" id="GO:0005304">
    <property type="term" value="F:L-valine transmembrane transporter activity"/>
    <property type="evidence" value="ECO:0007669"/>
    <property type="project" value="TreeGrafter"/>
</dbReference>
<dbReference type="Pfam" id="PF05525">
    <property type="entry name" value="Branch_AA_trans"/>
    <property type="match status" value="1"/>
</dbReference>
<feature type="transmembrane region" description="Helical" evidence="9">
    <location>
        <begin position="184"/>
        <end position="207"/>
    </location>
</feature>
<comment type="function">
    <text evidence="9">Component of the transport system for branched-chain amino acids.</text>
</comment>
<feature type="transmembrane region" description="Helical" evidence="9">
    <location>
        <begin position="366"/>
        <end position="389"/>
    </location>
</feature>
<evidence type="ECO:0000313" key="10">
    <source>
        <dbReference type="EMBL" id="SFB35652.1"/>
    </source>
</evidence>
<sequence>MKNDFKNCIIIGFALFAMFFGAGNLIFPIYSGLVAGDSAPLAAIAFVLTGVGIPFLAILAGTKSGGSFENMASQVGKTFGVICTIVLMITIGPLVASPRTAATTFELALSPLVPSMSPVVGMIIFYAVNIALILKPSTIVDTIGKVLTPALLIILIILIVKGIISPIGPTTDPSIDSVFFTSLIVGYQTMDALTALAFSSIIISSIVSKGYAKKDIFKTTIKSGMISIVCLAIVYGGLVYVGHTASSIYPTDISKTQLLINISANLLGRGGRVLIGIAMALACLTTSMCLLSSAAAYFEDLSKGKLPYKVNVFVMCIISGIIGVLGVDKIVTLASPLLSILYPVCITLILLTLGKKFVKNNSVVKYSVYVALIFAVIDVFKPFGLNTIIPLSELGFGWVIPTFITFIICNFLIFNKKYTISDNLSKFEV</sequence>
<keyword evidence="6 9" id="KW-0029">Amino-acid transport</keyword>
<dbReference type="GO" id="GO:0015188">
    <property type="term" value="F:L-isoleucine transmembrane transporter activity"/>
    <property type="evidence" value="ECO:0007669"/>
    <property type="project" value="TreeGrafter"/>
</dbReference>
<feature type="transmembrane region" description="Helical" evidence="9">
    <location>
        <begin position="146"/>
        <end position="164"/>
    </location>
</feature>
<dbReference type="Proteomes" id="UP000198619">
    <property type="component" value="Unassembled WGS sequence"/>
</dbReference>
<comment type="subcellular location">
    <subcellularLocation>
        <location evidence="1 9">Cell membrane</location>
        <topology evidence="1 9">Multi-pass membrane protein</topology>
    </subcellularLocation>
</comment>
<name>A0A1I1ADS5_9CLOT</name>
<keyword evidence="5 9" id="KW-0812">Transmembrane</keyword>
<evidence type="ECO:0000256" key="3">
    <source>
        <dbReference type="ARBA" id="ARBA00022448"/>
    </source>
</evidence>
<evidence type="ECO:0000256" key="1">
    <source>
        <dbReference type="ARBA" id="ARBA00004651"/>
    </source>
</evidence>
<feature type="transmembrane region" description="Helical" evidence="9">
    <location>
        <begin position="116"/>
        <end position="134"/>
    </location>
</feature>
<dbReference type="PANTHER" id="PTHR30588">
    <property type="entry name" value="BRANCHED-CHAIN AMINO ACID TRANSPORT SYSTEM 2 CARRIER PROTEIN"/>
    <property type="match status" value="1"/>
</dbReference>
<keyword evidence="7 9" id="KW-1133">Transmembrane helix</keyword>
<evidence type="ECO:0000313" key="11">
    <source>
        <dbReference type="Proteomes" id="UP000198619"/>
    </source>
</evidence>
<evidence type="ECO:0000256" key="8">
    <source>
        <dbReference type="ARBA" id="ARBA00023136"/>
    </source>
</evidence>